<sequence>MRYSTRATYLLHDPPLGILELLCDVTNYHSTMSPSTRIALSPMDNVMPRFYARLIFCFRTKPNSDPYYVCDTLQKGLERTCKSLPVLTSKIFEKKPSATDSAKGRLELETNFHWVPNIVLNNISDSWDYDDLIDAGMPQDSMDGNVLFPPAFTPDLDAGAPTFVAQANILAGGILLSIGMFHSAIDGTSGMWVMKLWSQHVRQLQNLQDTGPSFELAAESHRTDLLTNYWKLEGNVDIDLDEEHGNKSTEDLWRLIGLNPLNTDQAEFTLPSETEHAVQDAPEMRATVFYFSQSSFIALKKDASVESSCPRSSARGSISANDALMAVLWRGIIAARYPHPQSQQEVHAILDTTMDGRADFSSSLPWTYLGTLIFIVTTRMALSTLVNPETPLSTITMAIRKSADDITKERLHAAYGLATAISDYTKVTFPFASFIPPEICITSWIAWSLFDLDFGDIFANGGQPDLLRVPRREFDGVCRRCVVLPLQKGGGFEVSMSLPKEEMLRLEKDALFTKYAKVVCH</sequence>
<evidence type="ECO:0000256" key="1">
    <source>
        <dbReference type="ARBA" id="ARBA00022679"/>
    </source>
</evidence>
<dbReference type="PANTHER" id="PTHR31642">
    <property type="entry name" value="TRICHOTHECENE 3-O-ACETYLTRANSFERASE"/>
    <property type="match status" value="1"/>
</dbReference>
<dbReference type="PANTHER" id="PTHR31642:SF310">
    <property type="entry name" value="FATTY ALCOHOL:CAFFEOYL-COA ACYLTRANSFERASE"/>
    <property type="match status" value="1"/>
</dbReference>
<name>A0A6A6VTJ0_9PEZI</name>
<dbReference type="InterPro" id="IPR023213">
    <property type="entry name" value="CAT-like_dom_sf"/>
</dbReference>
<reference evidence="2" key="1">
    <citation type="journal article" date="2020" name="Stud. Mycol.">
        <title>101 Dothideomycetes genomes: a test case for predicting lifestyles and emergence of pathogens.</title>
        <authorList>
            <person name="Haridas S."/>
            <person name="Albert R."/>
            <person name="Binder M."/>
            <person name="Bloem J."/>
            <person name="Labutti K."/>
            <person name="Salamov A."/>
            <person name="Andreopoulos B."/>
            <person name="Baker S."/>
            <person name="Barry K."/>
            <person name="Bills G."/>
            <person name="Bluhm B."/>
            <person name="Cannon C."/>
            <person name="Castanera R."/>
            <person name="Culley D."/>
            <person name="Daum C."/>
            <person name="Ezra D."/>
            <person name="Gonzalez J."/>
            <person name="Henrissat B."/>
            <person name="Kuo A."/>
            <person name="Liang C."/>
            <person name="Lipzen A."/>
            <person name="Lutzoni F."/>
            <person name="Magnuson J."/>
            <person name="Mondo S."/>
            <person name="Nolan M."/>
            <person name="Ohm R."/>
            <person name="Pangilinan J."/>
            <person name="Park H.-J."/>
            <person name="Ramirez L."/>
            <person name="Alfaro M."/>
            <person name="Sun H."/>
            <person name="Tritt A."/>
            <person name="Yoshinaga Y."/>
            <person name="Zwiers L.-H."/>
            <person name="Turgeon B."/>
            <person name="Goodwin S."/>
            <person name="Spatafora J."/>
            <person name="Crous P."/>
            <person name="Grigoriev I."/>
        </authorList>
    </citation>
    <scope>NUCLEOTIDE SEQUENCE</scope>
    <source>
        <strain evidence="2">CBS 121739</strain>
    </source>
</reference>
<gene>
    <name evidence="2" type="ORF">EJ05DRAFT_231534</name>
</gene>
<evidence type="ECO:0000313" key="2">
    <source>
        <dbReference type="EMBL" id="KAF2753074.1"/>
    </source>
</evidence>
<organism evidence="2 3">
    <name type="scientific">Pseudovirgaria hyperparasitica</name>
    <dbReference type="NCBI Taxonomy" id="470096"/>
    <lineage>
        <taxon>Eukaryota</taxon>
        <taxon>Fungi</taxon>
        <taxon>Dikarya</taxon>
        <taxon>Ascomycota</taxon>
        <taxon>Pezizomycotina</taxon>
        <taxon>Dothideomycetes</taxon>
        <taxon>Dothideomycetes incertae sedis</taxon>
        <taxon>Acrospermales</taxon>
        <taxon>Acrospermaceae</taxon>
        <taxon>Pseudovirgaria</taxon>
    </lineage>
</organism>
<evidence type="ECO:0000313" key="3">
    <source>
        <dbReference type="Proteomes" id="UP000799437"/>
    </source>
</evidence>
<dbReference type="OrthoDB" id="1862401at2759"/>
<evidence type="ECO:0008006" key="4">
    <source>
        <dbReference type="Google" id="ProtNLM"/>
    </source>
</evidence>
<proteinExistence type="predicted"/>
<dbReference type="RefSeq" id="XP_033595525.1">
    <property type="nucleotide sequence ID" value="XM_033739978.1"/>
</dbReference>
<keyword evidence="1" id="KW-0808">Transferase</keyword>
<dbReference type="GO" id="GO:0016747">
    <property type="term" value="F:acyltransferase activity, transferring groups other than amino-acyl groups"/>
    <property type="evidence" value="ECO:0007669"/>
    <property type="project" value="TreeGrafter"/>
</dbReference>
<dbReference type="Pfam" id="PF02458">
    <property type="entry name" value="Transferase"/>
    <property type="match status" value="1"/>
</dbReference>
<dbReference type="Gene3D" id="3.30.559.10">
    <property type="entry name" value="Chloramphenicol acetyltransferase-like domain"/>
    <property type="match status" value="2"/>
</dbReference>
<dbReference type="Proteomes" id="UP000799437">
    <property type="component" value="Unassembled WGS sequence"/>
</dbReference>
<dbReference type="GeneID" id="54481032"/>
<keyword evidence="3" id="KW-1185">Reference proteome</keyword>
<accession>A0A6A6VTJ0</accession>
<dbReference type="AlphaFoldDB" id="A0A6A6VTJ0"/>
<dbReference type="InterPro" id="IPR050317">
    <property type="entry name" value="Plant_Fungal_Acyltransferase"/>
</dbReference>
<protein>
    <recommendedName>
        <fullName evidence="4">Trichothecene 3-O-acetyltransferase</fullName>
    </recommendedName>
</protein>
<dbReference type="EMBL" id="ML996588">
    <property type="protein sequence ID" value="KAF2753074.1"/>
    <property type="molecule type" value="Genomic_DNA"/>
</dbReference>